<accession>A0A6G1I7U0</accession>
<dbReference type="InterPro" id="IPR053218">
    <property type="entry name" value="Pathogen-related_defense"/>
</dbReference>
<evidence type="ECO:0000256" key="1">
    <source>
        <dbReference type="SAM" id="MobiDB-lite"/>
    </source>
</evidence>
<dbReference type="PANTHER" id="PTHR31723:SF10">
    <property type="entry name" value="PATHOGEN-RELATED PROTEIN"/>
    <property type="match status" value="1"/>
</dbReference>
<dbReference type="AlphaFoldDB" id="A0A6G1I7U0"/>
<dbReference type="PANTHER" id="PTHR31723">
    <property type="entry name" value="PATHOGENESIS-RELATED FAMILY PROTEIN"/>
    <property type="match status" value="1"/>
</dbReference>
<sequence>MVETDILETTSQLTRGLSDIVTDPNAVLKDITAEWRYGQPPDYSKTRVVYAQSKKMNHEAGSLPNLVENLVKNWEVEASFKTKVSEMRTIDPEHYSFAVNGGPPQAGEHVLKIGTYNALIAPNEYYSPENSDFNTSHKTFKRMMPTFAWEVLEVYSGPPKVAFKWRHWGTMKNDYVGFNNKGEKVTAKAHGGLIEIHGVTIAEVDERFRVRKLETWFDPLDMFRQIAPQGVVAKEPIAPTTVPEAEIPPPIGPATEKPRRRSNSPTSIFQRIAGVLYSRTPPAEAAPATGTVGPKTGSASASTGSRFYRSASRAKKTSASTEPESVVPTVAENSIPAFAAGAPEDNAGEGIALPEGHVDVTGEGGLCPFMPAESKAQDLNRG</sequence>
<dbReference type="EMBL" id="ML996688">
    <property type="protein sequence ID" value="KAF2404332.1"/>
    <property type="molecule type" value="Genomic_DNA"/>
</dbReference>
<name>A0A6G1I7U0_9PEZI</name>
<evidence type="ECO:0000313" key="2">
    <source>
        <dbReference type="EMBL" id="KAF2404332.1"/>
    </source>
</evidence>
<feature type="region of interest" description="Disordered" evidence="1">
    <location>
        <begin position="239"/>
        <end position="265"/>
    </location>
</feature>
<proteinExistence type="predicted"/>
<dbReference type="InterPro" id="IPR032710">
    <property type="entry name" value="NTF2-like_dom_sf"/>
</dbReference>
<evidence type="ECO:0008006" key="4">
    <source>
        <dbReference type="Google" id="ProtNLM"/>
    </source>
</evidence>
<evidence type="ECO:0000313" key="3">
    <source>
        <dbReference type="Proteomes" id="UP000799640"/>
    </source>
</evidence>
<reference evidence="2" key="1">
    <citation type="journal article" date="2020" name="Stud. Mycol.">
        <title>101 Dothideomycetes genomes: a test case for predicting lifestyles and emergence of pathogens.</title>
        <authorList>
            <person name="Haridas S."/>
            <person name="Albert R."/>
            <person name="Binder M."/>
            <person name="Bloem J."/>
            <person name="Labutti K."/>
            <person name="Salamov A."/>
            <person name="Andreopoulos B."/>
            <person name="Baker S."/>
            <person name="Barry K."/>
            <person name="Bills G."/>
            <person name="Bluhm B."/>
            <person name="Cannon C."/>
            <person name="Castanera R."/>
            <person name="Culley D."/>
            <person name="Daum C."/>
            <person name="Ezra D."/>
            <person name="Gonzalez J."/>
            <person name="Henrissat B."/>
            <person name="Kuo A."/>
            <person name="Liang C."/>
            <person name="Lipzen A."/>
            <person name="Lutzoni F."/>
            <person name="Magnuson J."/>
            <person name="Mondo S."/>
            <person name="Nolan M."/>
            <person name="Ohm R."/>
            <person name="Pangilinan J."/>
            <person name="Park H.-J."/>
            <person name="Ramirez L."/>
            <person name="Alfaro M."/>
            <person name="Sun H."/>
            <person name="Tritt A."/>
            <person name="Yoshinaga Y."/>
            <person name="Zwiers L.-H."/>
            <person name="Turgeon B."/>
            <person name="Goodwin S."/>
            <person name="Spatafora J."/>
            <person name="Crous P."/>
            <person name="Grigoriev I."/>
        </authorList>
    </citation>
    <scope>NUCLEOTIDE SEQUENCE</scope>
    <source>
        <strain evidence="2">CBS 262.69</strain>
    </source>
</reference>
<dbReference type="OrthoDB" id="65445at2759"/>
<dbReference type="Proteomes" id="UP000799640">
    <property type="component" value="Unassembled WGS sequence"/>
</dbReference>
<keyword evidence="3" id="KW-1185">Reference proteome</keyword>
<protein>
    <recommendedName>
        <fullName evidence="4">Pathogen-related protein</fullName>
    </recommendedName>
</protein>
<feature type="compositionally biased region" description="Low complexity" evidence="1">
    <location>
        <begin position="282"/>
        <end position="294"/>
    </location>
</feature>
<feature type="region of interest" description="Disordered" evidence="1">
    <location>
        <begin position="282"/>
        <end position="328"/>
    </location>
</feature>
<dbReference type="Gene3D" id="3.10.450.50">
    <property type="match status" value="1"/>
</dbReference>
<gene>
    <name evidence="2" type="ORF">EJ06DRAFT_469925</name>
</gene>
<dbReference type="SUPFAM" id="SSF54427">
    <property type="entry name" value="NTF2-like"/>
    <property type="match status" value="1"/>
</dbReference>
<organism evidence="2 3">
    <name type="scientific">Trichodelitschia bisporula</name>
    <dbReference type="NCBI Taxonomy" id="703511"/>
    <lineage>
        <taxon>Eukaryota</taxon>
        <taxon>Fungi</taxon>
        <taxon>Dikarya</taxon>
        <taxon>Ascomycota</taxon>
        <taxon>Pezizomycotina</taxon>
        <taxon>Dothideomycetes</taxon>
        <taxon>Dothideomycetes incertae sedis</taxon>
        <taxon>Phaeotrichales</taxon>
        <taxon>Phaeotrichaceae</taxon>
        <taxon>Trichodelitschia</taxon>
    </lineage>
</organism>